<name>A0A8J3PGN4_9ACTN</name>
<dbReference type="EMBL" id="BONJ01000013">
    <property type="protein sequence ID" value="GIG14486.1"/>
    <property type="molecule type" value="Genomic_DNA"/>
</dbReference>
<organism evidence="2 3">
    <name type="scientific">Catellatospora methionotrophica</name>
    <dbReference type="NCBI Taxonomy" id="121620"/>
    <lineage>
        <taxon>Bacteria</taxon>
        <taxon>Bacillati</taxon>
        <taxon>Actinomycetota</taxon>
        <taxon>Actinomycetes</taxon>
        <taxon>Micromonosporales</taxon>
        <taxon>Micromonosporaceae</taxon>
        <taxon>Catellatospora</taxon>
    </lineage>
</organism>
<reference evidence="2" key="1">
    <citation type="submission" date="2021-01" db="EMBL/GenBank/DDBJ databases">
        <title>Whole genome shotgun sequence of Catellatospora methionotrophica NBRC 14553.</title>
        <authorList>
            <person name="Komaki H."/>
            <person name="Tamura T."/>
        </authorList>
    </citation>
    <scope>NUCLEOTIDE SEQUENCE</scope>
    <source>
        <strain evidence="2">NBRC 14553</strain>
    </source>
</reference>
<proteinExistence type="predicted"/>
<dbReference type="AlphaFoldDB" id="A0A8J3PGN4"/>
<comment type="caution">
    <text evidence="2">The sequence shown here is derived from an EMBL/GenBank/DDBJ whole genome shotgun (WGS) entry which is preliminary data.</text>
</comment>
<accession>A0A8J3PGN4</accession>
<dbReference type="Proteomes" id="UP000660339">
    <property type="component" value="Unassembled WGS sequence"/>
</dbReference>
<protein>
    <submittedName>
        <fullName evidence="2">Uncharacterized protein</fullName>
    </submittedName>
</protein>
<sequence length="92" mass="10019">MRITTPIREDHRCSGAGRAGEQAVISEAEPLCIDGRIPFGKVHEHAVPGGPSWQPHDSGTGRYERRPARKLFGGGRVDVTCVWFAPSDSHTV</sequence>
<evidence type="ECO:0000313" key="2">
    <source>
        <dbReference type="EMBL" id="GIG14486.1"/>
    </source>
</evidence>
<feature type="region of interest" description="Disordered" evidence="1">
    <location>
        <begin position="43"/>
        <end position="64"/>
    </location>
</feature>
<evidence type="ECO:0000313" key="3">
    <source>
        <dbReference type="Proteomes" id="UP000660339"/>
    </source>
</evidence>
<keyword evidence="3" id="KW-1185">Reference proteome</keyword>
<evidence type="ECO:0000256" key="1">
    <source>
        <dbReference type="SAM" id="MobiDB-lite"/>
    </source>
</evidence>
<gene>
    <name evidence="2" type="ORF">Cme02nite_28180</name>
</gene>